<dbReference type="EMBL" id="JACGLT010000033">
    <property type="protein sequence ID" value="MBA6154844.1"/>
    <property type="molecule type" value="Genomic_DNA"/>
</dbReference>
<evidence type="ECO:0000259" key="2">
    <source>
        <dbReference type="Pfam" id="PF01337"/>
    </source>
</evidence>
<evidence type="ECO:0000313" key="4">
    <source>
        <dbReference type="Proteomes" id="UP000541857"/>
    </source>
</evidence>
<organism evidence="3 4">
    <name type="scientific">Gelidibacter maritimus</name>
    <dbReference type="NCBI Taxonomy" id="2761487"/>
    <lineage>
        <taxon>Bacteria</taxon>
        <taxon>Pseudomonadati</taxon>
        <taxon>Bacteroidota</taxon>
        <taxon>Flavobacteriia</taxon>
        <taxon>Flavobacteriales</taxon>
        <taxon>Flavobacteriaceae</taxon>
        <taxon>Gelidibacter</taxon>
    </lineage>
</organism>
<dbReference type="SUPFAM" id="SSF52038">
    <property type="entry name" value="Barstar-related"/>
    <property type="match status" value="1"/>
</dbReference>
<dbReference type="Gene3D" id="3.30.370.10">
    <property type="entry name" value="Barstar-like"/>
    <property type="match status" value="1"/>
</dbReference>
<accession>A0A7W2R5E9</accession>
<dbReference type="InterPro" id="IPR000468">
    <property type="entry name" value="Barstar"/>
</dbReference>
<gene>
    <name evidence="3" type="ORF">H3Z82_19165</name>
</gene>
<evidence type="ECO:0000313" key="3">
    <source>
        <dbReference type="EMBL" id="MBA6154844.1"/>
    </source>
</evidence>
<protein>
    <submittedName>
        <fullName evidence="3">Barstar family protein</fullName>
    </submittedName>
</protein>
<dbReference type="InterPro" id="IPR035905">
    <property type="entry name" value="Barstar-like_sf"/>
</dbReference>
<evidence type="ECO:0000256" key="1">
    <source>
        <dbReference type="ARBA" id="ARBA00006845"/>
    </source>
</evidence>
<proteinExistence type="inferred from homology"/>
<keyword evidence="4" id="KW-1185">Reference proteome</keyword>
<dbReference type="AlphaFoldDB" id="A0A7W2R5E9"/>
<feature type="domain" description="Barstar (barnase inhibitor)" evidence="2">
    <location>
        <begin position="1"/>
        <end position="82"/>
    </location>
</feature>
<name>A0A7W2R5E9_9FLAO</name>
<dbReference type="RefSeq" id="WP_182207087.1">
    <property type="nucleotide sequence ID" value="NZ_JACGLT010000033.1"/>
</dbReference>
<dbReference type="Pfam" id="PF01337">
    <property type="entry name" value="Barstar"/>
    <property type="match status" value="1"/>
</dbReference>
<comment type="similarity">
    <text evidence="1">Belongs to the barstar family.</text>
</comment>
<sequence>MKTFNLNGKEFNNLTEFFETIGQLLVENNDWGKNWDALNDILYGGFIKTDCEEEFELIWLNSEYSKTNLTDFQKIVDLIKEHEHIKLELK</sequence>
<dbReference type="Proteomes" id="UP000541857">
    <property type="component" value="Unassembled WGS sequence"/>
</dbReference>
<comment type="caution">
    <text evidence="3">The sequence shown here is derived from an EMBL/GenBank/DDBJ whole genome shotgun (WGS) entry which is preliminary data.</text>
</comment>
<reference evidence="3 4" key="1">
    <citation type="submission" date="2020-07" db="EMBL/GenBank/DDBJ databases">
        <title>Bacterium isolated from marine sediment.</title>
        <authorList>
            <person name="Shang D."/>
        </authorList>
    </citation>
    <scope>NUCLEOTIDE SEQUENCE [LARGE SCALE GENOMIC DNA]</scope>
    <source>
        <strain evidence="3 4">F6074</strain>
    </source>
</reference>